<name>A0A7M5XN46_9CNID</name>
<keyword evidence="1" id="KW-0472">Membrane</keyword>
<feature type="transmembrane region" description="Helical" evidence="1">
    <location>
        <begin position="216"/>
        <end position="236"/>
    </location>
</feature>
<dbReference type="AlphaFoldDB" id="A0A7M5XN46"/>
<feature type="transmembrane region" description="Helical" evidence="1">
    <location>
        <begin position="151"/>
        <end position="172"/>
    </location>
</feature>
<keyword evidence="1" id="KW-0812">Transmembrane</keyword>
<feature type="transmembrane region" description="Helical" evidence="1">
    <location>
        <begin position="256"/>
        <end position="276"/>
    </location>
</feature>
<evidence type="ECO:0000313" key="2">
    <source>
        <dbReference type="EnsemblMetazoa" id="CLYHEMP026095.1"/>
    </source>
</evidence>
<feature type="transmembrane region" description="Helical" evidence="1">
    <location>
        <begin position="288"/>
        <end position="307"/>
    </location>
</feature>
<keyword evidence="1" id="KW-1133">Transmembrane helix</keyword>
<evidence type="ECO:0000256" key="1">
    <source>
        <dbReference type="SAM" id="Phobius"/>
    </source>
</evidence>
<dbReference type="Proteomes" id="UP000594262">
    <property type="component" value="Unplaced"/>
</dbReference>
<dbReference type="EnsemblMetazoa" id="CLYHEMT026095.1">
    <property type="protein sequence ID" value="CLYHEMP026095.1"/>
    <property type="gene ID" value="CLYHEMG026095"/>
</dbReference>
<feature type="transmembrane region" description="Helical" evidence="1">
    <location>
        <begin position="110"/>
        <end position="139"/>
    </location>
</feature>
<feature type="transmembrane region" description="Helical" evidence="1">
    <location>
        <begin position="184"/>
        <end position="204"/>
    </location>
</feature>
<keyword evidence="3" id="KW-1185">Reference proteome</keyword>
<reference evidence="2" key="1">
    <citation type="submission" date="2021-01" db="UniProtKB">
        <authorList>
            <consortium name="EnsemblMetazoa"/>
        </authorList>
    </citation>
    <scope>IDENTIFICATION</scope>
</reference>
<accession>A0A7M5XN46</accession>
<sequence>MPMLVSQTCAMKGMKNIVWQDHLKDMMVSFTFVANIVIITCVCSSVLLWLKKKELAILSIVLPVPICFLFMTPVYIARFGLLFLPDHATFLFDGQKVNDSFAVLLMQLTVYLGLIGLWIWVFILAIAGVMLIAAACKFVYKTLAKDFRRGFLIMIILILLNFASTISAIVDVNQYSYLHAFDSAVTFFILLTLAKISYCIASFLKLDQPINQKYPGLLYFVMTFILEMPMLLSYVVMIKQIKEIDAGWKSNVPEKLLHYEFICNYLVLVFLQYILFWEKGTWSLMHKALHIALLMISCAFCYFPAYVTENGI</sequence>
<proteinExistence type="predicted"/>
<evidence type="ECO:0000313" key="3">
    <source>
        <dbReference type="Proteomes" id="UP000594262"/>
    </source>
</evidence>
<organism evidence="2 3">
    <name type="scientific">Clytia hemisphaerica</name>
    <dbReference type="NCBI Taxonomy" id="252671"/>
    <lineage>
        <taxon>Eukaryota</taxon>
        <taxon>Metazoa</taxon>
        <taxon>Cnidaria</taxon>
        <taxon>Hydrozoa</taxon>
        <taxon>Hydroidolina</taxon>
        <taxon>Leptothecata</taxon>
        <taxon>Obeliida</taxon>
        <taxon>Clytiidae</taxon>
        <taxon>Clytia</taxon>
    </lineage>
</organism>
<feature type="transmembrane region" description="Helical" evidence="1">
    <location>
        <begin position="55"/>
        <end position="76"/>
    </location>
</feature>
<feature type="transmembrane region" description="Helical" evidence="1">
    <location>
        <begin position="26"/>
        <end position="48"/>
    </location>
</feature>
<protein>
    <submittedName>
        <fullName evidence="2">Uncharacterized protein</fullName>
    </submittedName>
</protein>